<feature type="region of interest" description="Disordered" evidence="1">
    <location>
        <begin position="206"/>
        <end position="225"/>
    </location>
</feature>
<organism evidence="2 3">
    <name type="scientific">Wickerhamiella sorbophila</name>
    <dbReference type="NCBI Taxonomy" id="45607"/>
    <lineage>
        <taxon>Eukaryota</taxon>
        <taxon>Fungi</taxon>
        <taxon>Dikarya</taxon>
        <taxon>Ascomycota</taxon>
        <taxon>Saccharomycotina</taxon>
        <taxon>Dipodascomycetes</taxon>
        <taxon>Dipodascales</taxon>
        <taxon>Trichomonascaceae</taxon>
        <taxon>Wickerhamiella</taxon>
    </lineage>
</organism>
<feature type="compositionally biased region" description="Basic residues" evidence="1">
    <location>
        <begin position="206"/>
        <end position="216"/>
    </location>
</feature>
<evidence type="ECO:0000313" key="2">
    <source>
        <dbReference type="EMBL" id="PRT55082.1"/>
    </source>
</evidence>
<name>A0A2T0FJA3_9ASCO</name>
<gene>
    <name evidence="2" type="ORF">B9G98_02702</name>
</gene>
<feature type="region of interest" description="Disordered" evidence="1">
    <location>
        <begin position="231"/>
        <end position="253"/>
    </location>
</feature>
<feature type="region of interest" description="Disordered" evidence="1">
    <location>
        <begin position="349"/>
        <end position="368"/>
    </location>
</feature>
<protein>
    <submittedName>
        <fullName evidence="2">Uncharacterized protein</fullName>
    </submittedName>
</protein>
<dbReference type="EMBL" id="NDIQ01000021">
    <property type="protein sequence ID" value="PRT55082.1"/>
    <property type="molecule type" value="Genomic_DNA"/>
</dbReference>
<evidence type="ECO:0000256" key="1">
    <source>
        <dbReference type="SAM" id="MobiDB-lite"/>
    </source>
</evidence>
<dbReference type="Proteomes" id="UP000238350">
    <property type="component" value="Unassembled WGS sequence"/>
</dbReference>
<keyword evidence="3" id="KW-1185">Reference proteome</keyword>
<dbReference type="GeneID" id="36516450"/>
<sequence length="385" mass="43749">MSTSSPHLRMERDMSLVEVEKMSARIIELISCQKSLARATNYAYTHVGTNNPEDVAIQYMSPSELYQYRMSKKRGVPFTIDIDRDRVESPDGAKQFPRMALALDRLFQKTGHTRENVAFIYRRYPGHIALVKAYLKLINAERDAISNADVTLDLFQEYQTCRKILGNAQYVFQHSSVDDREQSVMIRKMQTIMERRMADLAGSKLRASKRTTRPPHLHQQSTDNVRCTHSTALPEDDSLFPSPPSSPNLQHSKSWNVKKPRFEPHAEAFSPVSSSGSFGVQNCYETNSSTASYPDYFNHSGQQVPISPISPYLKCDLPVNTPAKTLAKFNCGRATSRFRFNSNISLPSESTQSWTMDRPNSGHHPSFRRSCSTIQPVRSRFFPVP</sequence>
<comment type="caution">
    <text evidence="2">The sequence shown here is derived from an EMBL/GenBank/DDBJ whole genome shotgun (WGS) entry which is preliminary data.</text>
</comment>
<proteinExistence type="predicted"/>
<accession>A0A2T0FJA3</accession>
<evidence type="ECO:0000313" key="3">
    <source>
        <dbReference type="Proteomes" id="UP000238350"/>
    </source>
</evidence>
<dbReference type="RefSeq" id="XP_024665027.1">
    <property type="nucleotide sequence ID" value="XM_024809259.1"/>
</dbReference>
<dbReference type="AlphaFoldDB" id="A0A2T0FJA3"/>
<reference evidence="2 3" key="1">
    <citation type="submission" date="2017-04" db="EMBL/GenBank/DDBJ databases">
        <title>Genome sequencing of [Candida] sorbophila.</title>
        <authorList>
            <person name="Ahn J.O."/>
        </authorList>
    </citation>
    <scope>NUCLEOTIDE SEQUENCE [LARGE SCALE GENOMIC DNA]</scope>
    <source>
        <strain evidence="2 3">DS02</strain>
    </source>
</reference>